<organism evidence="4 5">
    <name type="scientific">Chryseosolibacter histidini</name>
    <dbReference type="NCBI Taxonomy" id="2782349"/>
    <lineage>
        <taxon>Bacteria</taxon>
        <taxon>Pseudomonadati</taxon>
        <taxon>Bacteroidota</taxon>
        <taxon>Cytophagia</taxon>
        <taxon>Cytophagales</taxon>
        <taxon>Chryseotaleaceae</taxon>
        <taxon>Chryseosolibacter</taxon>
    </lineage>
</organism>
<proteinExistence type="predicted"/>
<keyword evidence="1 2" id="KW-0732">Signal</keyword>
<evidence type="ECO:0000313" key="4">
    <source>
        <dbReference type="EMBL" id="MBT1699521.1"/>
    </source>
</evidence>
<dbReference type="Gene3D" id="2.40.160.20">
    <property type="match status" value="1"/>
</dbReference>
<evidence type="ECO:0000313" key="5">
    <source>
        <dbReference type="Proteomes" id="UP001319200"/>
    </source>
</evidence>
<dbReference type="Proteomes" id="UP001319200">
    <property type="component" value="Unassembled WGS sequence"/>
</dbReference>
<feature type="signal peptide" evidence="2">
    <location>
        <begin position="1"/>
        <end position="19"/>
    </location>
</feature>
<feature type="chain" id="PRO_5042964923" evidence="2">
    <location>
        <begin position="20"/>
        <end position="197"/>
    </location>
</feature>
<dbReference type="RefSeq" id="WP_254167526.1">
    <property type="nucleotide sequence ID" value="NZ_JAHESF010000026.1"/>
</dbReference>
<evidence type="ECO:0000256" key="2">
    <source>
        <dbReference type="SAM" id="SignalP"/>
    </source>
</evidence>
<accession>A0AAP2DNF9</accession>
<dbReference type="EMBL" id="JAHESF010000026">
    <property type="protein sequence ID" value="MBT1699521.1"/>
    <property type="molecule type" value="Genomic_DNA"/>
</dbReference>
<dbReference type="AlphaFoldDB" id="A0AAP2DNF9"/>
<name>A0AAP2DNF9_9BACT</name>
<dbReference type="Pfam" id="PF13505">
    <property type="entry name" value="OMP_b-brl"/>
    <property type="match status" value="1"/>
</dbReference>
<dbReference type="InterPro" id="IPR027385">
    <property type="entry name" value="Beta-barrel_OMP"/>
</dbReference>
<feature type="domain" description="Outer membrane protein beta-barrel" evidence="3">
    <location>
        <begin position="13"/>
        <end position="194"/>
    </location>
</feature>
<reference evidence="4 5" key="1">
    <citation type="submission" date="2021-05" db="EMBL/GenBank/DDBJ databases">
        <title>A Polyphasic approach of four new species of the genus Ohtaekwangia: Ohtaekwangia histidinii sp. nov., Ohtaekwangia cretensis sp. nov., Ohtaekwangia indiensis sp. nov., Ohtaekwangia reichenbachii sp. nov. from diverse environment.</title>
        <authorList>
            <person name="Octaviana S."/>
        </authorList>
    </citation>
    <scope>NUCLEOTIDE SEQUENCE [LARGE SCALE GENOMIC DNA]</scope>
    <source>
        <strain evidence="4 5">PWU4</strain>
    </source>
</reference>
<comment type="caution">
    <text evidence="4">The sequence shown here is derived from an EMBL/GenBank/DDBJ whole genome shotgun (WGS) entry which is preliminary data.</text>
</comment>
<evidence type="ECO:0000259" key="3">
    <source>
        <dbReference type="Pfam" id="PF13505"/>
    </source>
</evidence>
<dbReference type="SUPFAM" id="SSF56925">
    <property type="entry name" value="OMPA-like"/>
    <property type="match status" value="1"/>
</dbReference>
<evidence type="ECO:0000256" key="1">
    <source>
        <dbReference type="ARBA" id="ARBA00022729"/>
    </source>
</evidence>
<dbReference type="InterPro" id="IPR011250">
    <property type="entry name" value="OMP/PagP_B-barrel"/>
</dbReference>
<keyword evidence="5" id="KW-1185">Reference proteome</keyword>
<gene>
    <name evidence="4" type="ORF">KK083_21665</name>
</gene>
<sequence>MKKLLIIIFCFNACATVMAQSNFTLFYSVGFGTGDLGDFIDKTSWRGMSMDYRYAFQPNIAAGFSVAWTTFYEEKGRDTYSTENQSLTGKQFRYSNQVPILATLTYFSQPDGPVNPFATIGIGTMYTRRNTDMNVYTMEQEAWHFLLQPEVGVQAMIGEGVAFTVSGKYYHGFEAGSELSDPQSYFALNVGFSFIGL</sequence>
<protein>
    <submittedName>
        <fullName evidence="4">Outer membrane beta-barrel protein</fullName>
    </submittedName>
</protein>